<reference evidence="3" key="1">
    <citation type="submission" date="2019-12" db="EMBL/GenBank/DDBJ databases">
        <title>Novel species isolated from a subtropical stream in China.</title>
        <authorList>
            <person name="Lu H."/>
        </authorList>
    </citation>
    <scope>NUCLEOTIDE SEQUENCE [LARGE SCALE GENOMIC DNA]</scope>
    <source>
        <strain evidence="3">FT93W</strain>
    </source>
</reference>
<sequence length="242" mass="25997">MKTTFNKIIQGAVAASLLSFGAVAYAGTEFTATSTKSETILADLESSSYFGGIKADYDFGANIIGVSIYEIAGTGNSTQKYFAYCIQPEIDFQTAAKYTVNSNFVAKDSVRKLFETAYSGSLNNSTQEQAFQLALWELQNDDANLRQGAMKFAATDKADPKSVDPIVNLAEQMLITAAGHTLINKYNYVSFTGVVNGKASQELLGVSEVTAVPEADTWAMLAVGLGLVGLVGRRKQKNEKFA</sequence>
<feature type="signal peptide" evidence="1">
    <location>
        <begin position="1"/>
        <end position="26"/>
    </location>
</feature>
<feature type="chain" id="PRO_5032384555" description="Ice-binding protein C-terminal domain-containing protein" evidence="1">
    <location>
        <begin position="27"/>
        <end position="242"/>
    </location>
</feature>
<keyword evidence="4" id="KW-1185">Reference proteome</keyword>
<dbReference type="Proteomes" id="UP000444316">
    <property type="component" value="Unassembled WGS sequence"/>
</dbReference>
<proteinExistence type="predicted"/>
<keyword evidence="1" id="KW-0732">Signal</keyword>
<evidence type="ECO:0000313" key="4">
    <source>
        <dbReference type="Proteomes" id="UP000444316"/>
    </source>
</evidence>
<gene>
    <name evidence="3" type="ORF">GTP23_21140</name>
</gene>
<protein>
    <recommendedName>
        <fullName evidence="2">Ice-binding protein C-terminal domain-containing protein</fullName>
    </recommendedName>
</protein>
<name>A0A845I6C8_9BURK</name>
<dbReference type="Pfam" id="PF07589">
    <property type="entry name" value="PEP-CTERM"/>
    <property type="match status" value="1"/>
</dbReference>
<evidence type="ECO:0000313" key="3">
    <source>
        <dbReference type="EMBL" id="MYN47556.1"/>
    </source>
</evidence>
<dbReference type="AlphaFoldDB" id="A0A845I6C8"/>
<dbReference type="InterPro" id="IPR013424">
    <property type="entry name" value="Ice-binding_C"/>
</dbReference>
<comment type="caution">
    <text evidence="3">The sequence shown here is derived from an EMBL/GenBank/DDBJ whole genome shotgun (WGS) entry which is preliminary data.</text>
</comment>
<evidence type="ECO:0000256" key="1">
    <source>
        <dbReference type="SAM" id="SignalP"/>
    </source>
</evidence>
<accession>A0A845I6C8</accession>
<feature type="domain" description="Ice-binding protein C-terminal" evidence="2">
    <location>
        <begin position="211"/>
        <end position="235"/>
    </location>
</feature>
<dbReference type="RefSeq" id="WP_161036950.1">
    <property type="nucleotide sequence ID" value="NZ_WWCL01000005.1"/>
</dbReference>
<dbReference type="EMBL" id="WWCL01000005">
    <property type="protein sequence ID" value="MYN47556.1"/>
    <property type="molecule type" value="Genomic_DNA"/>
</dbReference>
<organism evidence="3 4">
    <name type="scientific">Duganella fentianensis</name>
    <dbReference type="NCBI Taxonomy" id="2692177"/>
    <lineage>
        <taxon>Bacteria</taxon>
        <taxon>Pseudomonadati</taxon>
        <taxon>Pseudomonadota</taxon>
        <taxon>Betaproteobacteria</taxon>
        <taxon>Burkholderiales</taxon>
        <taxon>Oxalobacteraceae</taxon>
        <taxon>Telluria group</taxon>
        <taxon>Duganella</taxon>
    </lineage>
</organism>
<evidence type="ECO:0000259" key="2">
    <source>
        <dbReference type="Pfam" id="PF07589"/>
    </source>
</evidence>